<keyword evidence="4" id="KW-1185">Reference proteome</keyword>
<gene>
    <name evidence="3" type="ORF">KIH74_06505</name>
</gene>
<name>A0ABS5TDS5_9ACTN</name>
<dbReference type="InterPro" id="IPR013760">
    <property type="entry name" value="Topo_IIA-like_dom_sf"/>
</dbReference>
<dbReference type="InterPro" id="IPR013757">
    <property type="entry name" value="Topo_IIA_A_a_sf"/>
</dbReference>
<dbReference type="Pfam" id="PF00521">
    <property type="entry name" value="DNA_topoisoIV"/>
    <property type="match status" value="1"/>
</dbReference>
<dbReference type="InterPro" id="IPR002205">
    <property type="entry name" value="Topo_IIA_dom_A"/>
</dbReference>
<evidence type="ECO:0000313" key="3">
    <source>
        <dbReference type="EMBL" id="MBT0768569.1"/>
    </source>
</evidence>
<evidence type="ECO:0000259" key="2">
    <source>
        <dbReference type="Pfam" id="PF00521"/>
    </source>
</evidence>
<dbReference type="RefSeq" id="WP_214154863.1">
    <property type="nucleotide sequence ID" value="NZ_JAHBAY010000002.1"/>
</dbReference>
<dbReference type="Proteomes" id="UP001197247">
    <property type="component" value="Unassembled WGS sequence"/>
</dbReference>
<evidence type="ECO:0000256" key="1">
    <source>
        <dbReference type="ARBA" id="ARBA00000185"/>
    </source>
</evidence>
<proteinExistence type="predicted"/>
<accession>A0ABS5TDS5</accession>
<protein>
    <recommendedName>
        <fullName evidence="2">Topo IIA-type catalytic domain-containing protein</fullName>
    </recommendedName>
</protein>
<feature type="domain" description="Topo IIA-type catalytic" evidence="2">
    <location>
        <begin position="3"/>
        <end position="87"/>
    </location>
</feature>
<dbReference type="EMBL" id="JAHBAY010000002">
    <property type="protein sequence ID" value="MBT0768569.1"/>
    <property type="molecule type" value="Genomic_DNA"/>
</dbReference>
<reference evidence="3 4" key="1">
    <citation type="submission" date="2021-05" db="EMBL/GenBank/DDBJ databases">
        <title>Kineosporia and Streptomyces sp. nov. two new marine actinobacteria isolated from Coral.</title>
        <authorList>
            <person name="Buangrab K."/>
            <person name="Sutthacheep M."/>
            <person name="Yeemin T."/>
            <person name="Harunari E."/>
            <person name="Igarashi Y."/>
            <person name="Kanchanasin P."/>
            <person name="Tanasupawat S."/>
            <person name="Phongsopitanun W."/>
        </authorList>
    </citation>
    <scope>NUCLEOTIDE SEQUENCE [LARGE SCALE GENOMIC DNA]</scope>
    <source>
        <strain evidence="3 4">J2-2</strain>
    </source>
</reference>
<dbReference type="Gene3D" id="1.10.268.10">
    <property type="entry name" value="Topoisomerase, domain 3"/>
    <property type="match status" value="1"/>
</dbReference>
<sequence>MNETDIAEARQRLHILRGFEVAMSRRDEVFETVEAAADADEARTKLSERFDLSEHQAQAVLSLQISQWSTGMREWRTAEIARCEELLKGADPA</sequence>
<evidence type="ECO:0000313" key="4">
    <source>
        <dbReference type="Proteomes" id="UP001197247"/>
    </source>
</evidence>
<comment type="caution">
    <text evidence="3">The sequence shown here is derived from an EMBL/GenBank/DDBJ whole genome shotgun (WGS) entry which is preliminary data.</text>
</comment>
<organism evidence="3 4">
    <name type="scientific">Kineosporia corallincola</name>
    <dbReference type="NCBI Taxonomy" id="2835133"/>
    <lineage>
        <taxon>Bacteria</taxon>
        <taxon>Bacillati</taxon>
        <taxon>Actinomycetota</taxon>
        <taxon>Actinomycetes</taxon>
        <taxon>Kineosporiales</taxon>
        <taxon>Kineosporiaceae</taxon>
        <taxon>Kineosporia</taxon>
    </lineage>
</organism>
<dbReference type="SUPFAM" id="SSF56719">
    <property type="entry name" value="Type II DNA topoisomerase"/>
    <property type="match status" value="1"/>
</dbReference>
<comment type="catalytic activity">
    <reaction evidence="1">
        <text>ATP-dependent breakage, passage and rejoining of double-stranded DNA.</text>
        <dbReference type="EC" id="5.6.2.2"/>
    </reaction>
</comment>